<feature type="region of interest" description="Disordered" evidence="3">
    <location>
        <begin position="333"/>
        <end position="425"/>
    </location>
</feature>
<dbReference type="AlphaFoldDB" id="A0AAW1L2B4"/>
<reference evidence="5" key="1">
    <citation type="submission" date="2024-03" db="EMBL/GenBank/DDBJ databases">
        <title>WGS assembly of Saponaria officinalis var. Norfolk2.</title>
        <authorList>
            <person name="Jenkins J."/>
            <person name="Shu S."/>
            <person name="Grimwood J."/>
            <person name="Barry K."/>
            <person name="Goodstein D."/>
            <person name="Schmutz J."/>
            <person name="Leebens-Mack J."/>
            <person name="Osbourn A."/>
        </authorList>
    </citation>
    <scope>NUCLEOTIDE SEQUENCE [LARGE SCALE GENOMIC DNA]</scope>
    <source>
        <strain evidence="5">JIC</strain>
    </source>
</reference>
<keyword evidence="2" id="KW-0175">Coiled coil</keyword>
<keyword evidence="1" id="KW-0863">Zinc-finger</keyword>
<organism evidence="5 6">
    <name type="scientific">Saponaria officinalis</name>
    <name type="common">Common soapwort</name>
    <name type="synonym">Lychnis saponaria</name>
    <dbReference type="NCBI Taxonomy" id="3572"/>
    <lineage>
        <taxon>Eukaryota</taxon>
        <taxon>Viridiplantae</taxon>
        <taxon>Streptophyta</taxon>
        <taxon>Embryophyta</taxon>
        <taxon>Tracheophyta</taxon>
        <taxon>Spermatophyta</taxon>
        <taxon>Magnoliopsida</taxon>
        <taxon>eudicotyledons</taxon>
        <taxon>Gunneridae</taxon>
        <taxon>Pentapetalae</taxon>
        <taxon>Caryophyllales</taxon>
        <taxon>Caryophyllaceae</taxon>
        <taxon>Caryophylleae</taxon>
        <taxon>Saponaria</taxon>
    </lineage>
</organism>
<dbReference type="PANTHER" id="PTHR46978:SF1">
    <property type="entry name" value="ZINC KNUCKLE (CCHC-TYPE) FAMILY PROTEIN"/>
    <property type="match status" value="1"/>
</dbReference>
<feature type="coiled-coil region" evidence="2">
    <location>
        <begin position="82"/>
        <end position="109"/>
    </location>
</feature>
<dbReference type="InterPro" id="IPR036875">
    <property type="entry name" value="Znf_CCHC_sf"/>
</dbReference>
<dbReference type="EMBL" id="JBDFQZ010000005">
    <property type="protein sequence ID" value="KAK9727077.1"/>
    <property type="molecule type" value="Genomic_DNA"/>
</dbReference>
<dbReference type="Gene3D" id="4.10.60.10">
    <property type="entry name" value="Zinc finger, CCHC-type"/>
    <property type="match status" value="3"/>
</dbReference>
<keyword evidence="1" id="KW-0862">Zinc</keyword>
<evidence type="ECO:0000313" key="6">
    <source>
        <dbReference type="Proteomes" id="UP001443914"/>
    </source>
</evidence>
<keyword evidence="6" id="KW-1185">Reference proteome</keyword>
<feature type="domain" description="CCHC-type" evidence="4">
    <location>
        <begin position="319"/>
        <end position="333"/>
    </location>
</feature>
<feature type="domain" description="CCHC-type" evidence="4">
    <location>
        <begin position="212"/>
        <end position="227"/>
    </location>
</feature>
<accession>A0AAW1L2B4</accession>
<dbReference type="SUPFAM" id="SSF57756">
    <property type="entry name" value="Retrovirus zinc finger-like domains"/>
    <property type="match status" value="3"/>
</dbReference>
<evidence type="ECO:0000259" key="4">
    <source>
        <dbReference type="PROSITE" id="PS50158"/>
    </source>
</evidence>
<dbReference type="Proteomes" id="UP001443914">
    <property type="component" value="Unassembled WGS sequence"/>
</dbReference>
<gene>
    <name evidence="5" type="ORF">RND81_05G256800</name>
</gene>
<evidence type="ECO:0000256" key="2">
    <source>
        <dbReference type="SAM" id="Coils"/>
    </source>
</evidence>
<protein>
    <recommendedName>
        <fullName evidence="4">CCHC-type domain-containing protein</fullName>
    </recommendedName>
</protein>
<dbReference type="PROSITE" id="PS50158">
    <property type="entry name" value="ZF_CCHC"/>
    <property type="match status" value="4"/>
</dbReference>
<dbReference type="Pfam" id="PF00098">
    <property type="entry name" value="zf-CCHC"/>
    <property type="match status" value="3"/>
</dbReference>
<evidence type="ECO:0000256" key="3">
    <source>
        <dbReference type="SAM" id="MobiDB-lite"/>
    </source>
</evidence>
<feature type="domain" description="CCHC-type" evidence="4">
    <location>
        <begin position="171"/>
        <end position="186"/>
    </location>
</feature>
<dbReference type="SMART" id="SM00343">
    <property type="entry name" value="ZnF_C2HC"/>
    <property type="match status" value="6"/>
</dbReference>
<evidence type="ECO:0000256" key="1">
    <source>
        <dbReference type="PROSITE-ProRule" id="PRU00047"/>
    </source>
</evidence>
<keyword evidence="1" id="KW-0479">Metal-binding</keyword>
<name>A0AAW1L2B4_SAPOF</name>
<feature type="compositionally biased region" description="Basic residues" evidence="3">
    <location>
        <begin position="349"/>
        <end position="360"/>
    </location>
</feature>
<dbReference type="GO" id="GO:0003676">
    <property type="term" value="F:nucleic acid binding"/>
    <property type="evidence" value="ECO:0007669"/>
    <property type="project" value="InterPro"/>
</dbReference>
<proteinExistence type="predicted"/>
<sequence>MQRRRKSRAKTIRDDEEIELKSRTNHTVFSDSDDEAANEDLTLKIIEKAMARASHASDAAASTAVDGDFNFTCDDEMSEGAKKKKVKKVKKTKKKKQKIEEEVDSEIIQSVPSENTGDSGETPVDALVVNLSDPSAAEKAAEDSNVENVVLRRLLRGPRYFDPPDKSWGACFNCGEEGHSAVNCTSARRKKPCFVCGSLEHEAKQCQKGQDCFICKGQGHRAKDCPQKMKRCSLASELCLKCGAYGHMMFSCNSDYSPDDLKDIQCYVCKRYGHLCCANYFDALASEASCFKCGHPGHHGQDCRGSKGETSAGGTPSSCFKCGDEGHFARECKTSGKAKKRTRDSSTPVRKKYPKDKKGNKGYNSAPQDFGKTHRKKHLHFDDESPNWSSKPKRRGGWIPDDSSDHHLRNGWRSPSTPNKNHRIFDLTYGGHGSSPQYFSNRSNYSHGSSSSRGYYEHKYTASRFGHPTDSRRRNNDWW</sequence>
<evidence type="ECO:0000313" key="5">
    <source>
        <dbReference type="EMBL" id="KAK9727077.1"/>
    </source>
</evidence>
<dbReference type="InterPro" id="IPR001878">
    <property type="entry name" value="Znf_CCHC"/>
</dbReference>
<dbReference type="GO" id="GO:0008270">
    <property type="term" value="F:zinc ion binding"/>
    <property type="evidence" value="ECO:0007669"/>
    <property type="project" value="UniProtKB-KW"/>
</dbReference>
<dbReference type="PANTHER" id="PTHR46978">
    <property type="entry name" value="ZINC KNUCKLE (CCHC-TYPE) FAMILY PROTEIN"/>
    <property type="match status" value="1"/>
</dbReference>
<comment type="caution">
    <text evidence="5">The sequence shown here is derived from an EMBL/GenBank/DDBJ whole genome shotgun (WGS) entry which is preliminary data.</text>
</comment>
<feature type="domain" description="CCHC-type" evidence="4">
    <location>
        <begin position="290"/>
        <end position="304"/>
    </location>
</feature>